<evidence type="ECO:0000256" key="1">
    <source>
        <dbReference type="ARBA" id="ARBA00004127"/>
    </source>
</evidence>
<organism evidence="6 7">
    <name type="scientific">Romanomermis culicivorax</name>
    <name type="common">Nematode worm</name>
    <dbReference type="NCBI Taxonomy" id="13658"/>
    <lineage>
        <taxon>Eukaryota</taxon>
        <taxon>Metazoa</taxon>
        <taxon>Ecdysozoa</taxon>
        <taxon>Nematoda</taxon>
        <taxon>Enoplea</taxon>
        <taxon>Dorylaimia</taxon>
        <taxon>Mermithida</taxon>
        <taxon>Mermithoidea</taxon>
        <taxon>Mermithidae</taxon>
        <taxon>Romanomermis</taxon>
    </lineage>
</organism>
<feature type="transmembrane region" description="Helical" evidence="5">
    <location>
        <begin position="137"/>
        <end position="161"/>
    </location>
</feature>
<feature type="transmembrane region" description="Helical" evidence="5">
    <location>
        <begin position="202"/>
        <end position="227"/>
    </location>
</feature>
<comment type="subcellular location">
    <subcellularLocation>
        <location evidence="1">Endomembrane system</location>
        <topology evidence="1">Multi-pass membrane protein</topology>
    </subcellularLocation>
</comment>
<keyword evidence="3 5" id="KW-1133">Transmembrane helix</keyword>
<protein>
    <submittedName>
        <fullName evidence="7">MARVEL domain-containing protein</fullName>
    </submittedName>
</protein>
<name>A0A915I449_ROMCU</name>
<accession>A0A915I449</accession>
<evidence type="ECO:0000256" key="5">
    <source>
        <dbReference type="SAM" id="Phobius"/>
    </source>
</evidence>
<dbReference type="Proteomes" id="UP000887565">
    <property type="component" value="Unplaced"/>
</dbReference>
<dbReference type="PANTHER" id="PTHR12479">
    <property type="entry name" value="LYSOSOMAL-ASSOCIATED TRANSMEMBRANE PROTEIN"/>
    <property type="match status" value="1"/>
</dbReference>
<proteinExistence type="predicted"/>
<feature type="transmembrane region" description="Helical" evidence="5">
    <location>
        <begin position="66"/>
        <end position="91"/>
    </location>
</feature>
<evidence type="ECO:0000256" key="3">
    <source>
        <dbReference type="ARBA" id="ARBA00022989"/>
    </source>
</evidence>
<sequence>MDWKFPFRSVMFRRLHSVPFRFIGKTNMPSNAPPPVTTTTVFSSTPMETTVNNENRYKILDGCMSVSSASTMIALSHVLVFFVVFMCQFSALRDGQVGGFLTILTFISFIFLIWSLVSIVGLCAAFANEKPNWLLPLFYMVIFSIFYFTIMACLTIAAMAVEGPSMEFMRAMYSNTPNYSDALIRKYSSFKEFLREVTSPRLAIFLFVHIFAMVFDCAAFGVVMLCVEYLATKKPANDQVQGENVELPQQPLIGDNADANVQRFESNISRTNQYTVLPPSFKPSMSNK</sequence>
<keyword evidence="4 5" id="KW-0472">Membrane</keyword>
<evidence type="ECO:0000313" key="6">
    <source>
        <dbReference type="Proteomes" id="UP000887565"/>
    </source>
</evidence>
<dbReference type="GO" id="GO:0012505">
    <property type="term" value="C:endomembrane system"/>
    <property type="evidence" value="ECO:0007669"/>
    <property type="project" value="UniProtKB-SubCell"/>
</dbReference>
<evidence type="ECO:0000313" key="7">
    <source>
        <dbReference type="WBParaSite" id="nRc.2.0.1.t08521-RA"/>
    </source>
</evidence>
<evidence type="ECO:0000256" key="4">
    <source>
        <dbReference type="ARBA" id="ARBA00023136"/>
    </source>
</evidence>
<reference evidence="7" key="1">
    <citation type="submission" date="2022-11" db="UniProtKB">
        <authorList>
            <consortium name="WormBaseParasite"/>
        </authorList>
    </citation>
    <scope>IDENTIFICATION</scope>
</reference>
<dbReference type="WBParaSite" id="nRc.2.0.1.t08521-RA">
    <property type="protein sequence ID" value="nRc.2.0.1.t08521-RA"/>
    <property type="gene ID" value="nRc.2.0.1.g08521"/>
</dbReference>
<keyword evidence="6" id="KW-1185">Reference proteome</keyword>
<dbReference type="GO" id="GO:0005765">
    <property type="term" value="C:lysosomal membrane"/>
    <property type="evidence" value="ECO:0007669"/>
    <property type="project" value="TreeGrafter"/>
</dbReference>
<dbReference type="PANTHER" id="PTHR12479:SF10">
    <property type="entry name" value="LYSOSOMAL-ASSOCIATED TRANSMEMBRANE PROTEIN"/>
    <property type="match status" value="1"/>
</dbReference>
<feature type="transmembrane region" description="Helical" evidence="5">
    <location>
        <begin position="97"/>
        <end position="125"/>
    </location>
</feature>
<keyword evidence="2 5" id="KW-0812">Transmembrane</keyword>
<dbReference type="InterPro" id="IPR051115">
    <property type="entry name" value="LAPTM_transporter"/>
</dbReference>
<dbReference type="AlphaFoldDB" id="A0A915I449"/>
<evidence type="ECO:0000256" key="2">
    <source>
        <dbReference type="ARBA" id="ARBA00022692"/>
    </source>
</evidence>